<dbReference type="Pfam" id="PF07690">
    <property type="entry name" value="MFS_1"/>
    <property type="match status" value="1"/>
</dbReference>
<evidence type="ECO:0000256" key="1">
    <source>
        <dbReference type="ARBA" id="ARBA00004651"/>
    </source>
</evidence>
<organism evidence="10 11">
    <name type="scientific">Lichtheimia ornata</name>
    <dbReference type="NCBI Taxonomy" id="688661"/>
    <lineage>
        <taxon>Eukaryota</taxon>
        <taxon>Fungi</taxon>
        <taxon>Fungi incertae sedis</taxon>
        <taxon>Mucoromycota</taxon>
        <taxon>Mucoromycotina</taxon>
        <taxon>Mucoromycetes</taxon>
        <taxon>Mucorales</taxon>
        <taxon>Lichtheimiaceae</taxon>
        <taxon>Lichtheimia</taxon>
    </lineage>
</organism>
<evidence type="ECO:0000256" key="7">
    <source>
        <dbReference type="SAM" id="MobiDB-lite"/>
    </source>
</evidence>
<feature type="transmembrane region" description="Helical" evidence="8">
    <location>
        <begin position="294"/>
        <end position="315"/>
    </location>
</feature>
<feature type="region of interest" description="Disordered" evidence="7">
    <location>
        <begin position="518"/>
        <end position="593"/>
    </location>
</feature>
<dbReference type="Gene3D" id="1.20.1250.20">
    <property type="entry name" value="MFS general substrate transporter like domains"/>
    <property type="match status" value="1"/>
</dbReference>
<feature type="domain" description="Major facilitator superfamily (MFS) profile" evidence="9">
    <location>
        <begin position="39"/>
        <end position="518"/>
    </location>
</feature>
<feature type="transmembrane region" description="Helical" evidence="8">
    <location>
        <begin position="385"/>
        <end position="410"/>
    </location>
</feature>
<dbReference type="CDD" id="cd17502">
    <property type="entry name" value="MFS_Azr1_MDR_like"/>
    <property type="match status" value="1"/>
</dbReference>
<dbReference type="Proteomes" id="UP001234581">
    <property type="component" value="Unassembled WGS sequence"/>
</dbReference>
<dbReference type="PROSITE" id="PS50850">
    <property type="entry name" value="MFS"/>
    <property type="match status" value="1"/>
</dbReference>
<evidence type="ECO:0000256" key="3">
    <source>
        <dbReference type="ARBA" id="ARBA00022475"/>
    </source>
</evidence>
<feature type="transmembrane region" description="Helical" evidence="8">
    <location>
        <begin position="431"/>
        <end position="449"/>
    </location>
</feature>
<feature type="transmembrane region" description="Helical" evidence="8">
    <location>
        <begin position="103"/>
        <end position="121"/>
    </location>
</feature>
<evidence type="ECO:0000256" key="5">
    <source>
        <dbReference type="ARBA" id="ARBA00022989"/>
    </source>
</evidence>
<keyword evidence="11" id="KW-1185">Reference proteome</keyword>
<feature type="transmembrane region" description="Helical" evidence="8">
    <location>
        <begin position="360"/>
        <end position="379"/>
    </location>
</feature>
<dbReference type="PANTHER" id="PTHR23501:SF102">
    <property type="entry name" value="DRUG TRANSPORTER, PUTATIVE (AFU_ORTHOLOGUE AFUA_3G08530)-RELATED"/>
    <property type="match status" value="1"/>
</dbReference>
<evidence type="ECO:0000256" key="8">
    <source>
        <dbReference type="SAM" id="Phobius"/>
    </source>
</evidence>
<feature type="region of interest" description="Disordered" evidence="7">
    <location>
        <begin position="1"/>
        <end position="27"/>
    </location>
</feature>
<dbReference type="InterPro" id="IPR020846">
    <property type="entry name" value="MFS_dom"/>
</dbReference>
<dbReference type="Gene3D" id="1.20.1720.10">
    <property type="entry name" value="Multidrug resistance protein D"/>
    <property type="match status" value="1"/>
</dbReference>
<proteinExistence type="predicted"/>
<keyword evidence="5 8" id="KW-1133">Transmembrane helix</keyword>
<dbReference type="GO" id="GO:0022857">
    <property type="term" value="F:transmembrane transporter activity"/>
    <property type="evidence" value="ECO:0007669"/>
    <property type="project" value="InterPro"/>
</dbReference>
<feature type="transmembrane region" description="Helical" evidence="8">
    <location>
        <begin position="127"/>
        <end position="146"/>
    </location>
</feature>
<keyword evidence="6 8" id="KW-0472">Membrane</keyword>
<evidence type="ECO:0000313" key="10">
    <source>
        <dbReference type="EMBL" id="KAJ8662553.1"/>
    </source>
</evidence>
<dbReference type="RefSeq" id="XP_058347466.1">
    <property type="nucleotide sequence ID" value="XM_058481609.1"/>
</dbReference>
<dbReference type="InterPro" id="IPR011701">
    <property type="entry name" value="MFS"/>
</dbReference>
<evidence type="ECO:0000256" key="4">
    <source>
        <dbReference type="ARBA" id="ARBA00022692"/>
    </source>
</evidence>
<dbReference type="GO" id="GO:0005886">
    <property type="term" value="C:plasma membrane"/>
    <property type="evidence" value="ECO:0007669"/>
    <property type="project" value="UniProtKB-SubCell"/>
</dbReference>
<dbReference type="SUPFAM" id="SSF103473">
    <property type="entry name" value="MFS general substrate transporter"/>
    <property type="match status" value="1"/>
</dbReference>
<gene>
    <name evidence="10" type="ORF">O0I10_001514</name>
</gene>
<feature type="transmembrane region" description="Helical" evidence="8">
    <location>
        <begin position="158"/>
        <end position="178"/>
    </location>
</feature>
<keyword evidence="3" id="KW-1003">Cell membrane</keyword>
<dbReference type="EMBL" id="JARTCD010000004">
    <property type="protein sequence ID" value="KAJ8662553.1"/>
    <property type="molecule type" value="Genomic_DNA"/>
</dbReference>
<feature type="transmembrane region" description="Helical" evidence="8">
    <location>
        <begin position="34"/>
        <end position="52"/>
    </location>
</feature>
<feature type="transmembrane region" description="Helical" evidence="8">
    <location>
        <begin position="335"/>
        <end position="353"/>
    </location>
</feature>
<dbReference type="InterPro" id="IPR036259">
    <property type="entry name" value="MFS_trans_sf"/>
</dbReference>
<accession>A0AAD7VAR5</accession>
<keyword evidence="4 8" id="KW-0812">Transmembrane</keyword>
<feature type="transmembrane region" description="Helical" evidence="8">
    <location>
        <begin position="255"/>
        <end position="274"/>
    </location>
</feature>
<keyword evidence="2" id="KW-0813">Transport</keyword>
<dbReference type="FunFam" id="1.20.1720.10:FF:000004">
    <property type="entry name" value="EmrB/QacA family drug resistance transporter"/>
    <property type="match status" value="1"/>
</dbReference>
<dbReference type="PRINTS" id="PR01036">
    <property type="entry name" value="TCRTETB"/>
</dbReference>
<dbReference type="PANTHER" id="PTHR23501">
    <property type="entry name" value="MAJOR FACILITATOR SUPERFAMILY"/>
    <property type="match status" value="1"/>
</dbReference>
<feature type="transmembrane region" description="Helical" evidence="8">
    <location>
        <begin position="224"/>
        <end position="243"/>
    </location>
</feature>
<name>A0AAD7VAR5_9FUNG</name>
<dbReference type="GeneID" id="83208932"/>
<evidence type="ECO:0000313" key="11">
    <source>
        <dbReference type="Proteomes" id="UP001234581"/>
    </source>
</evidence>
<sequence length="593" mass="64810">MEVDEKTIVSDRSTPENEAGHSTEKPVSEKRRRWNRIIVFFSLQLSLFLAALDNTIVATSLPRIGSEFQQMAISAWVVNSYILTLDSFQPLFSKFSDIFGRKYVLVVGIIVFLLGSVLCGVSKTMLMLIICRAVQGIGAASVFVIISDLVPLEKRGSYQGIVNAVFAVASVFGPLIGGSLTDYVSWRWNFYINLPIGGVAVVILVIFLHLPMEKQDLKTKLKRVDYAGNFLVLAAATLLLLAMNFGGQTFPWKSAAVIVPFVLVGVLVALLVVVEIKYAREPLLPPRLFKNRSVVSVLIANVFFGLTFFAAVYYLPIYFQIVRGDTAMWSGIRLIPMQMMICVFSTAAGFFISKFGIYRPLITIGMTLLTLCIGLISLFDVDTNWSMIYGITVIGGTGMGLMFSSTIIALQAAVETKDIAVVTGLNNFSRVLGGALGVAIASAVLNSFLQKNLPGVLPEQYVLEVFNSPEYIRNGLPEEYIHLATEVYVESLRYVWYILIAMSSVGLLSSFFTKHHPLRRPPPPQPAADNAANGSHGNGNHGNDNHSSDNGNSNTATDTDAENVANNDTSSEHHVAVEINNKPESVPQASCRG</sequence>
<evidence type="ECO:0000256" key="6">
    <source>
        <dbReference type="ARBA" id="ARBA00023136"/>
    </source>
</evidence>
<evidence type="ECO:0000256" key="2">
    <source>
        <dbReference type="ARBA" id="ARBA00022448"/>
    </source>
</evidence>
<comment type="subcellular location">
    <subcellularLocation>
        <location evidence="1">Cell membrane</location>
        <topology evidence="1">Multi-pass membrane protein</topology>
    </subcellularLocation>
</comment>
<feature type="transmembrane region" description="Helical" evidence="8">
    <location>
        <begin position="190"/>
        <end position="212"/>
    </location>
</feature>
<comment type="caution">
    <text evidence="10">The sequence shown here is derived from an EMBL/GenBank/DDBJ whole genome shotgun (WGS) entry which is preliminary data.</text>
</comment>
<feature type="transmembrane region" description="Helical" evidence="8">
    <location>
        <begin position="494"/>
        <end position="512"/>
    </location>
</feature>
<dbReference type="AlphaFoldDB" id="A0AAD7VAR5"/>
<protein>
    <recommendedName>
        <fullName evidence="9">Major facilitator superfamily (MFS) profile domain-containing protein</fullName>
    </recommendedName>
</protein>
<evidence type="ECO:0000259" key="9">
    <source>
        <dbReference type="PROSITE" id="PS50850"/>
    </source>
</evidence>
<reference evidence="10 11" key="1">
    <citation type="submission" date="2023-03" db="EMBL/GenBank/DDBJ databases">
        <title>Genome sequence of Lichtheimia ornata CBS 291.66.</title>
        <authorList>
            <person name="Mohabir J.T."/>
            <person name="Shea T.P."/>
            <person name="Kurbessoian T."/>
            <person name="Berby B."/>
            <person name="Fontaine J."/>
            <person name="Livny J."/>
            <person name="Gnirke A."/>
            <person name="Stajich J.E."/>
            <person name="Cuomo C.A."/>
        </authorList>
    </citation>
    <scope>NUCLEOTIDE SEQUENCE [LARGE SCALE GENOMIC DNA]</scope>
    <source>
        <strain evidence="10">CBS 291.66</strain>
    </source>
</reference>